<dbReference type="RefSeq" id="WP_227710763.1">
    <property type="nucleotide sequence ID" value="NZ_JAJEQW010000019.1"/>
</dbReference>
<feature type="domain" description="YcxB-like C-terminal" evidence="2">
    <location>
        <begin position="94"/>
        <end position="152"/>
    </location>
</feature>
<gene>
    <name evidence="3" type="ORF">LKD47_13565</name>
</gene>
<accession>A0AAW4WIZ5</accession>
<evidence type="ECO:0000256" key="1">
    <source>
        <dbReference type="SAM" id="Phobius"/>
    </source>
</evidence>
<organism evidence="3 4">
    <name type="scientific">Roseburia amylophila</name>
    <dbReference type="NCBI Taxonomy" id="2981794"/>
    <lineage>
        <taxon>Bacteria</taxon>
        <taxon>Bacillati</taxon>
        <taxon>Bacillota</taxon>
        <taxon>Clostridia</taxon>
        <taxon>Lachnospirales</taxon>
        <taxon>Lachnospiraceae</taxon>
        <taxon>Roseburia</taxon>
    </lineage>
</organism>
<comment type="caution">
    <text evidence="3">The sequence shown here is derived from an EMBL/GenBank/DDBJ whole genome shotgun (WGS) entry which is preliminary data.</text>
</comment>
<dbReference type="Pfam" id="PF14317">
    <property type="entry name" value="YcxB"/>
    <property type="match status" value="1"/>
</dbReference>
<dbReference type="Proteomes" id="UP001198893">
    <property type="component" value="Unassembled WGS sequence"/>
</dbReference>
<proteinExistence type="predicted"/>
<keyword evidence="1" id="KW-1133">Transmembrane helix</keyword>
<feature type="transmembrane region" description="Helical" evidence="1">
    <location>
        <begin position="52"/>
        <end position="72"/>
    </location>
</feature>
<protein>
    <submittedName>
        <fullName evidence="3">YcxB family protein</fullName>
    </submittedName>
</protein>
<keyword evidence="1" id="KW-0472">Membrane</keyword>
<keyword evidence="1" id="KW-0812">Transmembrane</keyword>
<evidence type="ECO:0000313" key="3">
    <source>
        <dbReference type="EMBL" id="MCC2243304.1"/>
    </source>
</evidence>
<evidence type="ECO:0000259" key="2">
    <source>
        <dbReference type="Pfam" id="PF14317"/>
    </source>
</evidence>
<feature type="transmembrane region" description="Helical" evidence="1">
    <location>
        <begin position="20"/>
        <end position="46"/>
    </location>
</feature>
<dbReference type="EMBL" id="JAJEQW010000019">
    <property type="protein sequence ID" value="MCC2243304.1"/>
    <property type="molecule type" value="Genomic_DNA"/>
</dbReference>
<evidence type="ECO:0000313" key="4">
    <source>
        <dbReference type="Proteomes" id="UP001198893"/>
    </source>
</evidence>
<reference evidence="3" key="1">
    <citation type="submission" date="2021-10" db="EMBL/GenBank/DDBJ databases">
        <title>Anaerobic single-cell dispensing facilitates the cultivation of human gut bacteria.</title>
        <authorList>
            <person name="Afrizal A."/>
        </authorList>
    </citation>
    <scope>NUCLEOTIDE SEQUENCE</scope>
    <source>
        <strain evidence="3">CLA-AA-H204</strain>
    </source>
</reference>
<dbReference type="AlphaFoldDB" id="A0AAW4WIZ5"/>
<dbReference type="InterPro" id="IPR025588">
    <property type="entry name" value="YcxB-like_C"/>
</dbReference>
<name>A0AAW4WIZ5_9FIRM</name>
<sequence>MPIEFDVKITANDMYRFNMYHIYTSFTGIFSILAAVLGFVAAVGTYGKVDTMYTVLYIIFGIVFLFYFPLILKMRAARQISMSEALKSTLHYMLDDEGIHVSLGEENALLEWKQIYKMVSTKHNVLIYSSRVNAYILPMEIVGGQYAALKELADKNLKKHQNCMKKR</sequence>